<dbReference type="SUPFAM" id="SSF56349">
    <property type="entry name" value="DNA breaking-rejoining enzymes"/>
    <property type="match status" value="1"/>
</dbReference>
<proteinExistence type="predicted"/>
<dbReference type="PROSITE" id="PS51900">
    <property type="entry name" value="CB"/>
    <property type="match status" value="1"/>
</dbReference>
<feature type="domain" description="Tyr recombinase" evidence="6">
    <location>
        <begin position="132"/>
        <end position="315"/>
    </location>
</feature>
<dbReference type="PROSITE" id="PS51898">
    <property type="entry name" value="TYR_RECOMBINASE"/>
    <property type="match status" value="1"/>
</dbReference>
<dbReference type="InterPro" id="IPR044068">
    <property type="entry name" value="CB"/>
</dbReference>
<feature type="domain" description="Core-binding (CB)" evidence="7">
    <location>
        <begin position="13"/>
        <end position="97"/>
    </location>
</feature>
<reference evidence="9 10" key="1">
    <citation type="submission" date="2019-02" db="EMBL/GenBank/DDBJ databases">
        <title>Genomic Encyclopedia of Archaeal and Bacterial Type Strains, Phase II (KMG-II): from individual species to whole genera.</title>
        <authorList>
            <person name="Goeker M."/>
        </authorList>
    </citation>
    <scope>NUCLEOTIDE SEQUENCE [LARGE SCALE GENOMIC DNA]</scope>
    <source>
        <strain evidence="9 10">DSM 18101</strain>
    </source>
</reference>
<organism evidence="9 10">
    <name type="scientific">Edaphobacter modestus</name>
    <dbReference type="NCBI Taxonomy" id="388466"/>
    <lineage>
        <taxon>Bacteria</taxon>
        <taxon>Pseudomonadati</taxon>
        <taxon>Acidobacteriota</taxon>
        <taxon>Terriglobia</taxon>
        <taxon>Terriglobales</taxon>
        <taxon>Acidobacteriaceae</taxon>
        <taxon>Edaphobacter</taxon>
    </lineage>
</organism>
<evidence type="ECO:0000256" key="3">
    <source>
        <dbReference type="ARBA" id="ARBA00023125"/>
    </source>
</evidence>
<sequence length="333" mass="37800">MTLRFDLERHHHLAGAIHARAWLTMREQFGLAPNTLDAYARAVDSYLAFIEPRVHDCEASTQSDVAGWINESRARGLANSTLIQRVTALRLFFEYLVEEGLRPGNPVSRGGAFRCCGTTVFRTAGPIRRMHKLPWIPTDEEWERLLRATSEDSIRDRAMLALAYDGALRREELCSIMVSDFDFARKLLTIRAETTKNRSGKVVPYSLATSALLGRYLNRRRTMRCEPDAVFLSESPRNRMMPITSYTWTKVVERMALRSEIPHLTTHTMRHLRLTDLARAGLDMHHIATLAGHRVLQSTLIYIHLSARDLTDALARTMGSLAAPRHPSLGPEE</sequence>
<dbReference type="Pfam" id="PF00589">
    <property type="entry name" value="Phage_integrase"/>
    <property type="match status" value="1"/>
</dbReference>
<dbReference type="Proteomes" id="UP000292958">
    <property type="component" value="Unassembled WGS sequence"/>
</dbReference>
<dbReference type="GO" id="GO:0007059">
    <property type="term" value="P:chromosome segregation"/>
    <property type="evidence" value="ECO:0007669"/>
    <property type="project" value="UniProtKB-KW"/>
</dbReference>
<keyword evidence="3 5" id="KW-0238">DNA-binding</keyword>
<evidence type="ECO:0000256" key="2">
    <source>
        <dbReference type="ARBA" id="ARBA00022908"/>
    </source>
</evidence>
<dbReference type="Gene3D" id="1.10.150.130">
    <property type="match status" value="1"/>
</dbReference>
<dbReference type="PANTHER" id="PTHR30349:SF81">
    <property type="entry name" value="TYROSINE RECOMBINASE XERC"/>
    <property type="match status" value="1"/>
</dbReference>
<dbReference type="InterPro" id="IPR010998">
    <property type="entry name" value="Integrase_recombinase_N"/>
</dbReference>
<dbReference type="InterPro" id="IPR011010">
    <property type="entry name" value="DNA_brk_join_enz"/>
</dbReference>
<dbReference type="PANTHER" id="PTHR30349">
    <property type="entry name" value="PHAGE INTEGRASE-RELATED"/>
    <property type="match status" value="1"/>
</dbReference>
<keyword evidence="4" id="KW-0233">DNA recombination</keyword>
<accession>A0A4Q7YS27</accession>
<dbReference type="InterPro" id="IPR002104">
    <property type="entry name" value="Integrase_catalytic"/>
</dbReference>
<evidence type="ECO:0000313" key="10">
    <source>
        <dbReference type="Proteomes" id="UP000292958"/>
    </source>
</evidence>
<dbReference type="GO" id="GO:0015074">
    <property type="term" value="P:DNA integration"/>
    <property type="evidence" value="ECO:0007669"/>
    <property type="project" value="UniProtKB-KW"/>
</dbReference>
<evidence type="ECO:0000256" key="5">
    <source>
        <dbReference type="PROSITE-ProRule" id="PRU01248"/>
    </source>
</evidence>
<keyword evidence="10" id="KW-1185">Reference proteome</keyword>
<gene>
    <name evidence="9" type="ORF">BDD14_1775</name>
    <name evidence="8" type="ORF">BDD14_5529</name>
</gene>
<evidence type="ECO:0000259" key="6">
    <source>
        <dbReference type="PROSITE" id="PS51898"/>
    </source>
</evidence>
<dbReference type="InterPro" id="IPR013762">
    <property type="entry name" value="Integrase-like_cat_sf"/>
</dbReference>
<keyword evidence="1" id="KW-0159">Chromosome partition</keyword>
<evidence type="ECO:0000256" key="1">
    <source>
        <dbReference type="ARBA" id="ARBA00022829"/>
    </source>
</evidence>
<dbReference type="GO" id="GO:0003677">
    <property type="term" value="F:DNA binding"/>
    <property type="evidence" value="ECO:0007669"/>
    <property type="project" value="UniProtKB-UniRule"/>
</dbReference>
<keyword evidence="2" id="KW-0229">DNA integration</keyword>
<dbReference type="AlphaFoldDB" id="A0A4Q7YS27"/>
<dbReference type="InterPro" id="IPR004107">
    <property type="entry name" value="Integrase_SAM-like_N"/>
</dbReference>
<evidence type="ECO:0000256" key="4">
    <source>
        <dbReference type="ARBA" id="ARBA00023172"/>
    </source>
</evidence>
<name>A0A4Q7YS27_9BACT</name>
<dbReference type="OrthoDB" id="184666at2"/>
<dbReference type="Gene3D" id="1.10.443.10">
    <property type="entry name" value="Intergrase catalytic core"/>
    <property type="match status" value="1"/>
</dbReference>
<evidence type="ECO:0000313" key="9">
    <source>
        <dbReference type="EMBL" id="RZU40328.1"/>
    </source>
</evidence>
<evidence type="ECO:0000259" key="7">
    <source>
        <dbReference type="PROSITE" id="PS51900"/>
    </source>
</evidence>
<comment type="caution">
    <text evidence="9">The sequence shown here is derived from an EMBL/GenBank/DDBJ whole genome shotgun (WGS) entry which is preliminary data.</text>
</comment>
<dbReference type="EMBL" id="SHKW01000001">
    <property type="protein sequence ID" value="RZU40328.1"/>
    <property type="molecule type" value="Genomic_DNA"/>
</dbReference>
<dbReference type="EMBL" id="SHKW01000002">
    <property type="protein sequence ID" value="RZU35478.1"/>
    <property type="molecule type" value="Genomic_DNA"/>
</dbReference>
<dbReference type="InterPro" id="IPR050090">
    <property type="entry name" value="Tyrosine_recombinase_XerCD"/>
</dbReference>
<protein>
    <submittedName>
        <fullName evidence="9">Site-specific recombinase XerD</fullName>
    </submittedName>
</protein>
<dbReference type="RefSeq" id="WP_130418409.1">
    <property type="nucleotide sequence ID" value="NZ_SHKW01000001.1"/>
</dbReference>
<evidence type="ECO:0000313" key="8">
    <source>
        <dbReference type="EMBL" id="RZU35478.1"/>
    </source>
</evidence>
<dbReference type="CDD" id="cd00397">
    <property type="entry name" value="DNA_BRE_C"/>
    <property type="match status" value="1"/>
</dbReference>
<dbReference type="Pfam" id="PF02899">
    <property type="entry name" value="Phage_int_SAM_1"/>
    <property type="match status" value="1"/>
</dbReference>
<dbReference type="GO" id="GO:0006310">
    <property type="term" value="P:DNA recombination"/>
    <property type="evidence" value="ECO:0007669"/>
    <property type="project" value="UniProtKB-KW"/>
</dbReference>